<feature type="transmembrane region" description="Helical" evidence="8">
    <location>
        <begin position="88"/>
        <end position="112"/>
    </location>
</feature>
<dbReference type="InterPro" id="IPR020846">
    <property type="entry name" value="MFS_dom"/>
</dbReference>
<feature type="domain" description="Major facilitator superfamily (MFS) profile" evidence="9">
    <location>
        <begin position="90"/>
        <end position="574"/>
    </location>
</feature>
<keyword evidence="3" id="KW-1003">Cell membrane</keyword>
<keyword evidence="6 8" id="KW-0472">Membrane</keyword>
<feature type="transmembrane region" description="Helical" evidence="8">
    <location>
        <begin position="214"/>
        <end position="237"/>
    </location>
</feature>
<dbReference type="PROSITE" id="PS50850">
    <property type="entry name" value="MFS"/>
    <property type="match status" value="1"/>
</dbReference>
<sequence length="581" mass="58749">MTTAEPVETGPTGRNIAATRRDTGTTGSAATGRDTGITGRGAATGRVTGTTGHDATMGSDAAAGGDTARAAGHGAARAALPPPHPRRWAGLAVLSASLLLVVMDMTVLNVALPEIAADLRPGSISLLWMVDVYSLVVSGLLVTWAAVGDRWGRKRMLLTGFALFGLASLAVLWANTPGAVIAVRAVLGVGGAMIMPSTLSMIRNLFPDPRERATALGIWATTAALGGALGPILGGALLEAFSWHSAFLVNVPVMAVALVAGWLLLPESRNPRPGPWDALGALLSIVGMVALVYAIKHFGKDGVTGEALTAAAAAVVALGWFARRCLRREHPLLDIRLLRGRAFSAGVVTALTVSTAAAATMLLLAQWMQVVQGYSPLEAGVRLLPEAVGAAVFSPLAPAIANRIGARAVLSGGLLLIGAGFVTLFLGPQPLGYPTVAAALLVVGIGLGALAVASAVIMAGAPAERSGSAAAFEETSYELGGALGVAILGSFAAAVFRHGLPVSDLASAGITGRAADQARESIAGAVEVAGPAGAHLVEEAKDAFTTSLEWTGLAGGALMLAAAVAVWLLTPRDLDLAEAEH</sequence>
<gene>
    <name evidence="10" type="ORF">ACFPCY_27160</name>
</gene>
<organism evidence="10 11">
    <name type="scientific">Actinomadura gamaensis</name>
    <dbReference type="NCBI Taxonomy" id="1763541"/>
    <lineage>
        <taxon>Bacteria</taxon>
        <taxon>Bacillati</taxon>
        <taxon>Actinomycetota</taxon>
        <taxon>Actinomycetes</taxon>
        <taxon>Streptosporangiales</taxon>
        <taxon>Thermomonosporaceae</taxon>
        <taxon>Actinomadura</taxon>
    </lineage>
</organism>
<evidence type="ECO:0000256" key="5">
    <source>
        <dbReference type="ARBA" id="ARBA00022989"/>
    </source>
</evidence>
<dbReference type="InterPro" id="IPR036259">
    <property type="entry name" value="MFS_trans_sf"/>
</dbReference>
<evidence type="ECO:0000256" key="8">
    <source>
        <dbReference type="SAM" id="Phobius"/>
    </source>
</evidence>
<protein>
    <submittedName>
        <fullName evidence="10">MFS transporter</fullName>
    </submittedName>
</protein>
<feature type="transmembrane region" description="Helical" evidence="8">
    <location>
        <begin position="347"/>
        <end position="367"/>
    </location>
</feature>
<comment type="caution">
    <text evidence="10">The sequence shown here is derived from an EMBL/GenBank/DDBJ whole genome shotgun (WGS) entry which is preliminary data.</text>
</comment>
<dbReference type="PRINTS" id="PR01036">
    <property type="entry name" value="TCRTETB"/>
</dbReference>
<feature type="transmembrane region" description="Helical" evidence="8">
    <location>
        <begin position="307"/>
        <end position="326"/>
    </location>
</feature>
<dbReference type="CDD" id="cd17321">
    <property type="entry name" value="MFS_MMR_MDR_like"/>
    <property type="match status" value="1"/>
</dbReference>
<dbReference type="PANTHER" id="PTHR42718:SF47">
    <property type="entry name" value="METHYL VIOLOGEN RESISTANCE PROTEIN SMVA"/>
    <property type="match status" value="1"/>
</dbReference>
<keyword evidence="2" id="KW-0813">Transport</keyword>
<feature type="transmembrane region" description="Helical" evidence="8">
    <location>
        <begin position="379"/>
        <end position="401"/>
    </location>
</feature>
<dbReference type="Gene3D" id="1.20.1720.10">
    <property type="entry name" value="Multidrug resistance protein D"/>
    <property type="match status" value="1"/>
</dbReference>
<feature type="transmembrane region" description="Helical" evidence="8">
    <location>
        <begin position="156"/>
        <end position="175"/>
    </location>
</feature>
<feature type="transmembrane region" description="Helical" evidence="8">
    <location>
        <begin position="243"/>
        <end position="264"/>
    </location>
</feature>
<dbReference type="Pfam" id="PF07690">
    <property type="entry name" value="MFS_1"/>
    <property type="match status" value="1"/>
</dbReference>
<reference evidence="11" key="1">
    <citation type="journal article" date="2019" name="Int. J. Syst. Evol. Microbiol.">
        <title>The Global Catalogue of Microorganisms (GCM) 10K type strain sequencing project: providing services to taxonomists for standard genome sequencing and annotation.</title>
        <authorList>
            <consortium name="The Broad Institute Genomics Platform"/>
            <consortium name="The Broad Institute Genome Sequencing Center for Infectious Disease"/>
            <person name="Wu L."/>
            <person name="Ma J."/>
        </authorList>
    </citation>
    <scope>NUCLEOTIDE SEQUENCE [LARGE SCALE GENOMIC DNA]</scope>
    <source>
        <strain evidence="11">KLKA75</strain>
    </source>
</reference>
<accession>A0ABV9U6R4</accession>
<feature type="transmembrane region" description="Helical" evidence="8">
    <location>
        <begin position="124"/>
        <end position="144"/>
    </location>
</feature>
<comment type="subcellular location">
    <subcellularLocation>
        <location evidence="1">Cell membrane</location>
        <topology evidence="1">Multi-pass membrane protein</topology>
    </subcellularLocation>
</comment>
<feature type="region of interest" description="Disordered" evidence="7">
    <location>
        <begin position="1"/>
        <end position="68"/>
    </location>
</feature>
<evidence type="ECO:0000256" key="6">
    <source>
        <dbReference type="ARBA" id="ARBA00023136"/>
    </source>
</evidence>
<dbReference type="SUPFAM" id="SSF103473">
    <property type="entry name" value="MFS general substrate transporter"/>
    <property type="match status" value="1"/>
</dbReference>
<feature type="transmembrane region" description="Helical" evidence="8">
    <location>
        <begin position="550"/>
        <end position="569"/>
    </location>
</feature>
<feature type="transmembrane region" description="Helical" evidence="8">
    <location>
        <begin position="276"/>
        <end position="295"/>
    </location>
</feature>
<evidence type="ECO:0000256" key="4">
    <source>
        <dbReference type="ARBA" id="ARBA00022692"/>
    </source>
</evidence>
<dbReference type="PANTHER" id="PTHR42718">
    <property type="entry name" value="MAJOR FACILITATOR SUPERFAMILY MULTIDRUG TRANSPORTER MFSC"/>
    <property type="match status" value="1"/>
</dbReference>
<feature type="transmembrane region" description="Helical" evidence="8">
    <location>
        <begin position="479"/>
        <end position="496"/>
    </location>
</feature>
<evidence type="ECO:0000256" key="1">
    <source>
        <dbReference type="ARBA" id="ARBA00004651"/>
    </source>
</evidence>
<evidence type="ECO:0000259" key="9">
    <source>
        <dbReference type="PROSITE" id="PS50850"/>
    </source>
</evidence>
<proteinExistence type="predicted"/>
<keyword evidence="11" id="KW-1185">Reference proteome</keyword>
<evidence type="ECO:0000256" key="3">
    <source>
        <dbReference type="ARBA" id="ARBA00022475"/>
    </source>
</evidence>
<keyword evidence="4 8" id="KW-0812">Transmembrane</keyword>
<evidence type="ECO:0000256" key="2">
    <source>
        <dbReference type="ARBA" id="ARBA00022448"/>
    </source>
</evidence>
<evidence type="ECO:0000313" key="11">
    <source>
        <dbReference type="Proteomes" id="UP001595872"/>
    </source>
</evidence>
<feature type="compositionally biased region" description="Low complexity" evidence="7">
    <location>
        <begin position="29"/>
        <end position="52"/>
    </location>
</feature>
<evidence type="ECO:0000313" key="10">
    <source>
        <dbReference type="EMBL" id="MFC4911016.1"/>
    </source>
</evidence>
<dbReference type="RefSeq" id="WP_378259665.1">
    <property type="nucleotide sequence ID" value="NZ_JBHSIT010000008.1"/>
</dbReference>
<dbReference type="Proteomes" id="UP001595872">
    <property type="component" value="Unassembled WGS sequence"/>
</dbReference>
<dbReference type="EMBL" id="JBHSIT010000008">
    <property type="protein sequence ID" value="MFC4911016.1"/>
    <property type="molecule type" value="Genomic_DNA"/>
</dbReference>
<evidence type="ECO:0000256" key="7">
    <source>
        <dbReference type="SAM" id="MobiDB-lite"/>
    </source>
</evidence>
<feature type="transmembrane region" description="Helical" evidence="8">
    <location>
        <begin position="181"/>
        <end position="202"/>
    </location>
</feature>
<feature type="transmembrane region" description="Helical" evidence="8">
    <location>
        <begin position="433"/>
        <end position="458"/>
    </location>
</feature>
<keyword evidence="5 8" id="KW-1133">Transmembrane helix</keyword>
<dbReference type="Gene3D" id="1.20.1250.20">
    <property type="entry name" value="MFS general substrate transporter like domains"/>
    <property type="match status" value="1"/>
</dbReference>
<dbReference type="InterPro" id="IPR011701">
    <property type="entry name" value="MFS"/>
</dbReference>
<feature type="transmembrane region" description="Helical" evidence="8">
    <location>
        <begin position="408"/>
        <end position="427"/>
    </location>
</feature>
<name>A0ABV9U6R4_9ACTN</name>